<dbReference type="GO" id="GO:0020037">
    <property type="term" value="F:heme binding"/>
    <property type="evidence" value="ECO:0007669"/>
    <property type="project" value="InterPro"/>
</dbReference>
<comment type="cofactor">
    <cofactor evidence="1">
        <name>heme b</name>
        <dbReference type="ChEBI" id="CHEBI:60344"/>
    </cofactor>
</comment>
<evidence type="ECO:0000256" key="8">
    <source>
        <dbReference type="ARBA" id="ARBA00025737"/>
    </source>
</evidence>
<dbReference type="GO" id="GO:0046872">
    <property type="term" value="F:metal ion binding"/>
    <property type="evidence" value="ECO:0007669"/>
    <property type="project" value="UniProtKB-KW"/>
</dbReference>
<dbReference type="NCBIfam" id="TIGR01413">
    <property type="entry name" value="Dyp_perox_fam"/>
    <property type="match status" value="1"/>
</dbReference>
<reference evidence="12" key="1">
    <citation type="submission" date="2023-06" db="EMBL/GenBank/DDBJ databases">
        <authorList>
            <consortium name="Lawrence Berkeley National Laboratory"/>
            <person name="Ahrendt S."/>
            <person name="Sahu N."/>
            <person name="Indic B."/>
            <person name="Wong-Bajracharya J."/>
            <person name="Merenyi Z."/>
            <person name="Ke H.-M."/>
            <person name="Monk M."/>
            <person name="Kocsube S."/>
            <person name="Drula E."/>
            <person name="Lipzen A."/>
            <person name="Balint B."/>
            <person name="Henrissat B."/>
            <person name="Andreopoulos B."/>
            <person name="Martin F.M."/>
            <person name="Harder C.B."/>
            <person name="Rigling D."/>
            <person name="Ford K.L."/>
            <person name="Foster G.D."/>
            <person name="Pangilinan J."/>
            <person name="Papanicolaou A."/>
            <person name="Barry K."/>
            <person name="LaButti K."/>
            <person name="Viragh M."/>
            <person name="Koriabine M."/>
            <person name="Yan M."/>
            <person name="Riley R."/>
            <person name="Champramary S."/>
            <person name="Plett K.L."/>
            <person name="Tsai I.J."/>
            <person name="Slot J."/>
            <person name="Sipos G."/>
            <person name="Plett J."/>
            <person name="Nagy L.G."/>
            <person name="Grigoriev I.V."/>
        </authorList>
    </citation>
    <scope>NUCLEOTIDE SEQUENCE</scope>
    <source>
        <strain evidence="12">ICMP 16352</strain>
    </source>
</reference>
<dbReference type="Pfam" id="PF21105">
    <property type="entry name" value="DyP_N"/>
    <property type="match status" value="1"/>
</dbReference>
<dbReference type="InterPro" id="IPR049509">
    <property type="entry name" value="DyP_N"/>
</dbReference>
<accession>A0AA39NSM2</accession>
<sequence length="512" mass="55424">MKTSITVSASLLLLSLVFNVAGSSNNPDQPFQEHVARTTSIYNDLAAQPLLPTFLEARSEADSVGLNLTDIQSDILVGMKKKKELFFFFGIQNAAQFKSKLASDIHSLITSTAQILNVTTQPLTAVNLAFSNPGLTALRIIDDLGDPFYTSGQGADSAAIGDPGTGNWVTAFKGRSVHGVFILASDTIGNIDVTLSRILSTLGNSVVELHRIQGAARPGSEEGHEHFGYMDGISQPAVKGFTKWAVPGQMLVDAGEFLLCQKGDATAITRPPWAKDGSFLVFRQLEQRVPEFNHFLSSNPISEPGIKLSPEAGSTLLGARMVGRWKSGAPVDLAPLFDDPTLASDRMRNNDFTYHHDGENSNNQSRCPFAAHTRKVRPRADLKREDTMHHIIRAGIPYGPEVTPEESQSDTTNPSLERGLAFVAYQSCIAQGFRFLQQVWINNPNFVKPGTGVDAIIGSAGSYHSSRNRTITGLDPSDTGRAMTLQNDFVVSRGGEYFFSPSISALLNTIAV</sequence>
<keyword evidence="7" id="KW-0408">Iron</keyword>
<evidence type="ECO:0000313" key="12">
    <source>
        <dbReference type="EMBL" id="KAK0471127.1"/>
    </source>
</evidence>
<evidence type="ECO:0000256" key="6">
    <source>
        <dbReference type="ARBA" id="ARBA00023002"/>
    </source>
</evidence>
<dbReference type="AlphaFoldDB" id="A0AA39NSM2"/>
<evidence type="ECO:0000256" key="4">
    <source>
        <dbReference type="ARBA" id="ARBA00022723"/>
    </source>
</evidence>
<feature type="domain" description="Dyp-type peroxidase C-terminal" evidence="10">
    <location>
        <begin position="363"/>
        <end position="442"/>
    </location>
</feature>
<evidence type="ECO:0000256" key="1">
    <source>
        <dbReference type="ARBA" id="ARBA00001970"/>
    </source>
</evidence>
<evidence type="ECO:0000259" key="11">
    <source>
        <dbReference type="Pfam" id="PF21105"/>
    </source>
</evidence>
<dbReference type="PROSITE" id="PS51404">
    <property type="entry name" value="DYP_PEROXIDASE"/>
    <property type="match status" value="1"/>
</dbReference>
<evidence type="ECO:0000256" key="7">
    <source>
        <dbReference type="ARBA" id="ARBA00023004"/>
    </source>
</evidence>
<evidence type="ECO:0000313" key="13">
    <source>
        <dbReference type="Proteomes" id="UP001175227"/>
    </source>
</evidence>
<dbReference type="PANTHER" id="PTHR30521:SF4">
    <property type="entry name" value="DEFERROCHELATASE"/>
    <property type="match status" value="1"/>
</dbReference>
<evidence type="ECO:0000256" key="5">
    <source>
        <dbReference type="ARBA" id="ARBA00022729"/>
    </source>
</evidence>
<proteinExistence type="inferred from homology"/>
<evidence type="ECO:0000256" key="2">
    <source>
        <dbReference type="ARBA" id="ARBA00022559"/>
    </source>
</evidence>
<dbReference type="SUPFAM" id="SSF54909">
    <property type="entry name" value="Dimeric alpha+beta barrel"/>
    <property type="match status" value="1"/>
</dbReference>
<keyword evidence="13" id="KW-1185">Reference proteome</keyword>
<comment type="caution">
    <text evidence="12">The sequence shown here is derived from an EMBL/GenBank/DDBJ whole genome shotgun (WGS) entry which is preliminary data.</text>
</comment>
<evidence type="ECO:0000259" key="10">
    <source>
        <dbReference type="Pfam" id="PF20628"/>
    </source>
</evidence>
<protein>
    <submittedName>
        <fullName evidence="12">Dyp peroxidase</fullName>
    </submittedName>
</protein>
<evidence type="ECO:0000256" key="3">
    <source>
        <dbReference type="ARBA" id="ARBA00022617"/>
    </source>
</evidence>
<feature type="signal peptide" evidence="9">
    <location>
        <begin position="1"/>
        <end position="22"/>
    </location>
</feature>
<dbReference type="EMBL" id="JAUEPR010000054">
    <property type="protein sequence ID" value="KAK0471127.1"/>
    <property type="molecule type" value="Genomic_DNA"/>
</dbReference>
<dbReference type="InterPro" id="IPR006314">
    <property type="entry name" value="Dyp_peroxidase"/>
</dbReference>
<name>A0AA39NSM2_9AGAR</name>
<dbReference type="InterPro" id="IPR011008">
    <property type="entry name" value="Dimeric_a/b-barrel"/>
</dbReference>
<comment type="similarity">
    <text evidence="8">Belongs to the DyP-type peroxidase family.</text>
</comment>
<evidence type="ECO:0000256" key="9">
    <source>
        <dbReference type="SAM" id="SignalP"/>
    </source>
</evidence>
<gene>
    <name evidence="12" type="ORF">IW261DRAFT_1572354</name>
</gene>
<dbReference type="GO" id="GO:0005829">
    <property type="term" value="C:cytosol"/>
    <property type="evidence" value="ECO:0007669"/>
    <property type="project" value="TreeGrafter"/>
</dbReference>
<dbReference type="GO" id="GO:0004601">
    <property type="term" value="F:peroxidase activity"/>
    <property type="evidence" value="ECO:0007669"/>
    <property type="project" value="UniProtKB-KW"/>
</dbReference>
<dbReference type="PANTHER" id="PTHR30521">
    <property type="entry name" value="DEFERROCHELATASE/PEROXIDASE"/>
    <property type="match status" value="1"/>
</dbReference>
<keyword evidence="6" id="KW-0560">Oxidoreductase</keyword>
<keyword evidence="4" id="KW-0479">Metal-binding</keyword>
<dbReference type="Proteomes" id="UP001175227">
    <property type="component" value="Unassembled WGS sequence"/>
</dbReference>
<keyword evidence="2 12" id="KW-0575">Peroxidase</keyword>
<dbReference type="Pfam" id="PF20628">
    <property type="entry name" value="Dyp_perox_C"/>
    <property type="match status" value="1"/>
</dbReference>
<feature type="domain" description="DyP dimeric alpha+beta barrel" evidence="11">
    <location>
        <begin position="70"/>
        <end position="218"/>
    </location>
</feature>
<organism evidence="12 13">
    <name type="scientific">Armillaria novae-zelandiae</name>
    <dbReference type="NCBI Taxonomy" id="153914"/>
    <lineage>
        <taxon>Eukaryota</taxon>
        <taxon>Fungi</taxon>
        <taxon>Dikarya</taxon>
        <taxon>Basidiomycota</taxon>
        <taxon>Agaricomycotina</taxon>
        <taxon>Agaricomycetes</taxon>
        <taxon>Agaricomycetidae</taxon>
        <taxon>Agaricales</taxon>
        <taxon>Marasmiineae</taxon>
        <taxon>Physalacriaceae</taxon>
        <taxon>Armillaria</taxon>
    </lineage>
</organism>
<feature type="chain" id="PRO_5041241823" evidence="9">
    <location>
        <begin position="23"/>
        <end position="512"/>
    </location>
</feature>
<dbReference type="InterPro" id="IPR048328">
    <property type="entry name" value="Dyp_perox_C"/>
</dbReference>
<keyword evidence="5 9" id="KW-0732">Signal</keyword>
<keyword evidence="3" id="KW-0349">Heme</keyword>